<dbReference type="Proteomes" id="UP001291623">
    <property type="component" value="Unassembled WGS sequence"/>
</dbReference>
<comment type="caution">
    <text evidence="2">The sequence shown here is derived from an EMBL/GenBank/DDBJ whole genome shotgun (WGS) entry which is preliminary data.</text>
</comment>
<evidence type="ECO:0000313" key="3">
    <source>
        <dbReference type="Proteomes" id="UP001291623"/>
    </source>
</evidence>
<proteinExistence type="predicted"/>
<keyword evidence="3" id="KW-1185">Reference proteome</keyword>
<feature type="region of interest" description="Disordered" evidence="1">
    <location>
        <begin position="57"/>
        <end position="89"/>
    </location>
</feature>
<evidence type="ECO:0000313" key="2">
    <source>
        <dbReference type="EMBL" id="KAK4362929.1"/>
    </source>
</evidence>
<reference evidence="2" key="1">
    <citation type="submission" date="2023-12" db="EMBL/GenBank/DDBJ databases">
        <title>Genome assembly of Anisodus tanguticus.</title>
        <authorList>
            <person name="Wang Y.-J."/>
        </authorList>
    </citation>
    <scope>NUCLEOTIDE SEQUENCE</scope>
    <source>
        <strain evidence="2">KB-2021</strain>
        <tissue evidence="2">Leaf</tissue>
    </source>
</reference>
<feature type="compositionally biased region" description="Polar residues" evidence="1">
    <location>
        <begin position="57"/>
        <end position="71"/>
    </location>
</feature>
<protein>
    <submittedName>
        <fullName evidence="2">Uncharacterized protein</fullName>
    </submittedName>
</protein>
<accession>A0AAE1S4W4</accession>
<dbReference type="EMBL" id="JAVYJV010000009">
    <property type="protein sequence ID" value="KAK4362929.1"/>
    <property type="molecule type" value="Genomic_DNA"/>
</dbReference>
<name>A0AAE1S4W4_9SOLA</name>
<evidence type="ECO:0000256" key="1">
    <source>
        <dbReference type="SAM" id="MobiDB-lite"/>
    </source>
</evidence>
<gene>
    <name evidence="2" type="ORF">RND71_018170</name>
</gene>
<dbReference type="AlphaFoldDB" id="A0AAE1S4W4"/>
<sequence length="174" mass="19619">MEKLKGLQLIFPMCDIKVRDPSKPKSINKVEDFEKNTYHDQTPRKMSFYVQGSSFMQNKATVRQSSQNTPSKEAEETDSKRWSSGDTRNVKSHVAVGKHTACNLKATCELKGLKGPQITSNADRTTVEKPRRHVDTFDKYGNHMKKDEHIKVVLEGLHLLDKGDSLSKATSITA</sequence>
<feature type="compositionally biased region" description="Basic and acidic residues" evidence="1">
    <location>
        <begin position="72"/>
        <end position="83"/>
    </location>
</feature>
<organism evidence="2 3">
    <name type="scientific">Anisodus tanguticus</name>
    <dbReference type="NCBI Taxonomy" id="243964"/>
    <lineage>
        <taxon>Eukaryota</taxon>
        <taxon>Viridiplantae</taxon>
        <taxon>Streptophyta</taxon>
        <taxon>Embryophyta</taxon>
        <taxon>Tracheophyta</taxon>
        <taxon>Spermatophyta</taxon>
        <taxon>Magnoliopsida</taxon>
        <taxon>eudicotyledons</taxon>
        <taxon>Gunneridae</taxon>
        <taxon>Pentapetalae</taxon>
        <taxon>asterids</taxon>
        <taxon>lamiids</taxon>
        <taxon>Solanales</taxon>
        <taxon>Solanaceae</taxon>
        <taxon>Solanoideae</taxon>
        <taxon>Hyoscyameae</taxon>
        <taxon>Anisodus</taxon>
    </lineage>
</organism>